<organism evidence="3 4">
    <name type="scientific">Cocleimonas flava</name>
    <dbReference type="NCBI Taxonomy" id="634765"/>
    <lineage>
        <taxon>Bacteria</taxon>
        <taxon>Pseudomonadati</taxon>
        <taxon>Pseudomonadota</taxon>
        <taxon>Gammaproteobacteria</taxon>
        <taxon>Thiotrichales</taxon>
        <taxon>Thiotrichaceae</taxon>
        <taxon>Cocleimonas</taxon>
    </lineage>
</organism>
<dbReference type="PANTHER" id="PTHR46268:SF6">
    <property type="entry name" value="UNIVERSAL STRESS PROTEIN UP12"/>
    <property type="match status" value="1"/>
</dbReference>
<keyword evidence="4" id="KW-1185">Reference proteome</keyword>
<dbReference type="EMBL" id="SMFQ01000002">
    <property type="protein sequence ID" value="TCJ89137.1"/>
    <property type="molecule type" value="Genomic_DNA"/>
</dbReference>
<name>A0A4R1F4C6_9GAMM</name>
<dbReference type="OrthoDB" id="9792500at2"/>
<dbReference type="Pfam" id="PF00582">
    <property type="entry name" value="Usp"/>
    <property type="match status" value="1"/>
</dbReference>
<dbReference type="PRINTS" id="PR01438">
    <property type="entry name" value="UNVRSLSTRESS"/>
</dbReference>
<protein>
    <submittedName>
        <fullName evidence="3">Nucleotide-binding universal stress UspA family protein</fullName>
    </submittedName>
</protein>
<feature type="domain" description="UspA" evidence="2">
    <location>
        <begin position="1"/>
        <end position="133"/>
    </location>
</feature>
<proteinExistence type="inferred from homology"/>
<evidence type="ECO:0000313" key="3">
    <source>
        <dbReference type="EMBL" id="TCJ89137.1"/>
    </source>
</evidence>
<evidence type="ECO:0000313" key="4">
    <source>
        <dbReference type="Proteomes" id="UP000294887"/>
    </source>
</evidence>
<dbReference type="Gene3D" id="3.40.50.620">
    <property type="entry name" value="HUPs"/>
    <property type="match status" value="1"/>
</dbReference>
<sequence>MYNKILIASALNQGFSDRALAAAKLLVSENGKIIVAHVIEPVNNVVQSFVSKDVESKAYEKIKDLMAERCHDEAVESEILHGQAGREISKYANKIEADCIIIGSHKPGLEDFFLGSTSARVVRYSKCSVHVLR</sequence>
<dbReference type="InterPro" id="IPR014729">
    <property type="entry name" value="Rossmann-like_a/b/a_fold"/>
</dbReference>
<dbReference type="Proteomes" id="UP000294887">
    <property type="component" value="Unassembled WGS sequence"/>
</dbReference>
<dbReference type="InterPro" id="IPR006016">
    <property type="entry name" value="UspA"/>
</dbReference>
<dbReference type="RefSeq" id="WP_131904787.1">
    <property type="nucleotide sequence ID" value="NZ_BAAAFU010000008.1"/>
</dbReference>
<dbReference type="InterPro" id="IPR006015">
    <property type="entry name" value="Universal_stress_UspA"/>
</dbReference>
<reference evidence="3 4" key="1">
    <citation type="submission" date="2019-03" db="EMBL/GenBank/DDBJ databases">
        <title>Genomic Encyclopedia of Type Strains, Phase IV (KMG-IV): sequencing the most valuable type-strain genomes for metagenomic binning, comparative biology and taxonomic classification.</title>
        <authorList>
            <person name="Goeker M."/>
        </authorList>
    </citation>
    <scope>NUCLEOTIDE SEQUENCE [LARGE SCALE GENOMIC DNA]</scope>
    <source>
        <strain evidence="3 4">DSM 24830</strain>
    </source>
</reference>
<evidence type="ECO:0000259" key="2">
    <source>
        <dbReference type="Pfam" id="PF00582"/>
    </source>
</evidence>
<accession>A0A4R1F4C6</accession>
<dbReference type="CDD" id="cd00293">
    <property type="entry name" value="USP-like"/>
    <property type="match status" value="1"/>
</dbReference>
<dbReference type="AlphaFoldDB" id="A0A4R1F4C6"/>
<dbReference type="SUPFAM" id="SSF52402">
    <property type="entry name" value="Adenine nucleotide alpha hydrolases-like"/>
    <property type="match status" value="1"/>
</dbReference>
<dbReference type="PANTHER" id="PTHR46268">
    <property type="entry name" value="STRESS RESPONSE PROTEIN NHAX"/>
    <property type="match status" value="1"/>
</dbReference>
<comment type="similarity">
    <text evidence="1">Belongs to the universal stress protein A family.</text>
</comment>
<evidence type="ECO:0000256" key="1">
    <source>
        <dbReference type="ARBA" id="ARBA00008791"/>
    </source>
</evidence>
<gene>
    <name evidence="3" type="ORF">EV695_0998</name>
</gene>
<comment type="caution">
    <text evidence="3">The sequence shown here is derived from an EMBL/GenBank/DDBJ whole genome shotgun (WGS) entry which is preliminary data.</text>
</comment>